<feature type="region of interest" description="Disordered" evidence="2">
    <location>
        <begin position="421"/>
        <end position="537"/>
    </location>
</feature>
<feature type="region of interest" description="Disordered" evidence="2">
    <location>
        <begin position="597"/>
        <end position="638"/>
    </location>
</feature>
<dbReference type="InterPro" id="IPR027417">
    <property type="entry name" value="P-loop_NTPase"/>
</dbReference>
<keyword evidence="1" id="KW-0433">Leucine-rich repeat</keyword>
<comment type="caution">
    <text evidence="5">The sequence shown here is derived from an EMBL/GenBank/DDBJ whole genome shotgun (WGS) entry which is preliminary data.</text>
</comment>
<dbReference type="Pfam" id="PF25019">
    <property type="entry name" value="LRR_R13L1-DRL21"/>
    <property type="match status" value="1"/>
</dbReference>
<accession>A0A833QRS7</accession>
<reference evidence="5" key="1">
    <citation type="submission" date="2020-01" db="EMBL/GenBank/DDBJ databases">
        <title>Genome sequence of Kobresia littledalei, the first chromosome-level genome in the family Cyperaceae.</title>
        <authorList>
            <person name="Qu G."/>
        </authorList>
    </citation>
    <scope>NUCLEOTIDE SEQUENCE</scope>
    <source>
        <strain evidence="5">C.B.Clarke</strain>
        <tissue evidence="5">Leaf</tissue>
    </source>
</reference>
<dbReference type="InterPro" id="IPR032675">
    <property type="entry name" value="LRR_dom_sf"/>
</dbReference>
<organism evidence="5 6">
    <name type="scientific">Carex littledalei</name>
    <dbReference type="NCBI Taxonomy" id="544730"/>
    <lineage>
        <taxon>Eukaryota</taxon>
        <taxon>Viridiplantae</taxon>
        <taxon>Streptophyta</taxon>
        <taxon>Embryophyta</taxon>
        <taxon>Tracheophyta</taxon>
        <taxon>Spermatophyta</taxon>
        <taxon>Magnoliopsida</taxon>
        <taxon>Liliopsida</taxon>
        <taxon>Poales</taxon>
        <taxon>Cyperaceae</taxon>
        <taxon>Cyperoideae</taxon>
        <taxon>Cariceae</taxon>
        <taxon>Carex</taxon>
        <taxon>Carex subgen. Euthyceras</taxon>
    </lineage>
</organism>
<dbReference type="Gene3D" id="1.10.8.430">
    <property type="entry name" value="Helical domain of apoptotic protease-activating factors"/>
    <property type="match status" value="1"/>
</dbReference>
<feature type="domain" description="NB-ARC" evidence="3">
    <location>
        <begin position="18"/>
        <end position="103"/>
    </location>
</feature>
<evidence type="ECO:0000256" key="2">
    <source>
        <dbReference type="SAM" id="MobiDB-lite"/>
    </source>
</evidence>
<dbReference type="SUPFAM" id="SSF52058">
    <property type="entry name" value="L domain-like"/>
    <property type="match status" value="1"/>
</dbReference>
<dbReference type="Gene3D" id="3.80.10.10">
    <property type="entry name" value="Ribonuclease Inhibitor"/>
    <property type="match status" value="2"/>
</dbReference>
<dbReference type="InterPro" id="IPR056789">
    <property type="entry name" value="LRR_R13L1-DRL21"/>
</dbReference>
<proteinExistence type="predicted"/>
<protein>
    <submittedName>
        <fullName evidence="5">Disease resistance protein RGA3</fullName>
    </submittedName>
</protein>
<dbReference type="EMBL" id="SWLB01000012">
    <property type="protein sequence ID" value="KAF3331345.1"/>
    <property type="molecule type" value="Genomic_DNA"/>
</dbReference>
<dbReference type="PANTHER" id="PTHR36766">
    <property type="entry name" value="PLANT BROAD-SPECTRUM MILDEW RESISTANCE PROTEIN RPW8"/>
    <property type="match status" value="1"/>
</dbReference>
<dbReference type="Gene3D" id="3.40.50.300">
    <property type="entry name" value="P-loop containing nucleotide triphosphate hydrolases"/>
    <property type="match status" value="1"/>
</dbReference>
<dbReference type="GO" id="GO:0043531">
    <property type="term" value="F:ADP binding"/>
    <property type="evidence" value="ECO:0007669"/>
    <property type="project" value="InterPro"/>
</dbReference>
<dbReference type="AlphaFoldDB" id="A0A833QRS7"/>
<evidence type="ECO:0000256" key="1">
    <source>
        <dbReference type="ARBA" id="ARBA00022614"/>
    </source>
</evidence>
<evidence type="ECO:0000259" key="4">
    <source>
        <dbReference type="Pfam" id="PF25019"/>
    </source>
</evidence>
<feature type="compositionally biased region" description="Low complexity" evidence="2">
    <location>
        <begin position="489"/>
        <end position="505"/>
    </location>
</feature>
<name>A0A833QRS7_9POAL</name>
<evidence type="ECO:0000313" key="5">
    <source>
        <dbReference type="EMBL" id="KAF3331345.1"/>
    </source>
</evidence>
<dbReference type="PRINTS" id="PR00364">
    <property type="entry name" value="DISEASERSIST"/>
</dbReference>
<dbReference type="InterPro" id="IPR002182">
    <property type="entry name" value="NB-ARC"/>
</dbReference>
<evidence type="ECO:0000313" key="6">
    <source>
        <dbReference type="Proteomes" id="UP000623129"/>
    </source>
</evidence>
<sequence length="996" mass="110678">MLEGACGKRYDELSNLNVLQNTLKNRLESKRFLLVLDDIWEDENKWQWDSIVAPLNYCRIKGSIILVTTRNQSIAKMIDARDISLHGLEKDAFLSFFSTCIFNDPNYGGNCKLRNIGQQIANKLKGNPLAAKTVSALLREKLDERYWMKIRDSEEWKSQSGTDDILPALRLSYEHMPFHLQSWTTKEAELEEATVRASLCLEGENLSTILLINSNDLPSSISDLLKETKFLRAVLPHNFSFQNFICLRYLRLVMPDLYTCNTLPREICRLYRLQVFDLKTGSLLELPNNFSDLVSLRHFIVEGDLHSKILGVELDKVFNPLGAHLLELDPGTGARYDWRFIRAKFGVCDPKLIPSVHYVERLTPSGKIKVFDISIEIENETTESVHAWRARLNGRPYPNGTEFGLLGDVDTGTDQIRVEVADASVGEGLEGTDTGNADADMEEEQSVQLEVITPGCKPGSVGGRKRDEEDGDAPGSGKKGNIGITPKRVGVSKPSGSGSKPVLKSAPKAGGSGSRPTKKPISSASEATSPIPLSPNLFQSLSADQHFPEDTLQTPAAVPKDLLPTQSIISGTMKRTWGSRKKHSPITIKRRPTIGVTARRNSKLKSDAAADASGPQLPSLNTPAVEESTPTDKRVGTRKSLRVQAQAEQLSTMSKAIKRVRDKETGSASNAEQLSSLKEIGGSLRISNLENVKSKIEASKARLAEKKNLDALYLQWNYGEQENENVLEGLKPNTNLKSDGYGGVASPTWWEPSLKHLEFLTLEGCKAWDELLPPIGELEFLKDLKLSGCAVREIGAQCYEEDQSLILDQSSSHKVGKLLAFRELSYLRVLMIFCISSLESLDLHSFVALKELFIEGCQSLTSLTFGEHLVSLKGLEIISCKTLSSMKGLTSWVNLERLHFRESPGFSAAWDSASKEIERTEPDFSLSLTTIEGDYLALLTLPICKQLSSLQILKLEFPAFTEEHQISLHVLTSWLISRVVKIFSHFLLIFSFASRN</sequence>
<evidence type="ECO:0000259" key="3">
    <source>
        <dbReference type="Pfam" id="PF00931"/>
    </source>
</evidence>
<feature type="domain" description="R13L1/DRL21-like LRR repeat region" evidence="4">
    <location>
        <begin position="672"/>
        <end position="789"/>
    </location>
</feature>
<dbReference type="OrthoDB" id="1896560at2759"/>
<dbReference type="SUPFAM" id="SSF52540">
    <property type="entry name" value="P-loop containing nucleoside triphosphate hydrolases"/>
    <property type="match status" value="1"/>
</dbReference>
<keyword evidence="6" id="KW-1185">Reference proteome</keyword>
<dbReference type="PANTHER" id="PTHR36766:SF40">
    <property type="entry name" value="DISEASE RESISTANCE PROTEIN RGA3"/>
    <property type="match status" value="1"/>
</dbReference>
<dbReference type="InterPro" id="IPR042197">
    <property type="entry name" value="Apaf_helical"/>
</dbReference>
<dbReference type="Pfam" id="PF00931">
    <property type="entry name" value="NB-ARC"/>
    <property type="match status" value="1"/>
</dbReference>
<gene>
    <name evidence="5" type="ORF">FCM35_KLT02751</name>
</gene>
<dbReference type="Proteomes" id="UP000623129">
    <property type="component" value="Unassembled WGS sequence"/>
</dbReference>